<dbReference type="Gene3D" id="3.40.50.20">
    <property type="match status" value="1"/>
</dbReference>
<dbReference type="SUPFAM" id="SSF52440">
    <property type="entry name" value="PreATP-grasp domain"/>
    <property type="match status" value="1"/>
</dbReference>
<comment type="caution">
    <text evidence="6">The sequence shown here is derived from an EMBL/GenBank/DDBJ whole genome shotgun (WGS) entry which is preliminary data.</text>
</comment>
<dbReference type="InterPro" id="IPR016185">
    <property type="entry name" value="PreATP-grasp_dom_sf"/>
</dbReference>
<dbReference type="PANTHER" id="PTHR18866:SF33">
    <property type="entry name" value="METHYLCROTONOYL-COA CARBOXYLASE SUBUNIT ALPHA, MITOCHONDRIAL-RELATED"/>
    <property type="match status" value="1"/>
</dbReference>
<feature type="domain" description="Biotin carboxylation" evidence="5">
    <location>
        <begin position="90"/>
        <end position="184"/>
    </location>
</feature>
<evidence type="ECO:0000313" key="6">
    <source>
        <dbReference type="EMBL" id="CAK0794457.1"/>
    </source>
</evidence>
<feature type="non-terminal residue" evidence="6">
    <location>
        <position position="1"/>
    </location>
</feature>
<keyword evidence="1" id="KW-0436">Ligase</keyword>
<dbReference type="Proteomes" id="UP001189429">
    <property type="component" value="Unassembled WGS sequence"/>
</dbReference>
<evidence type="ECO:0000256" key="4">
    <source>
        <dbReference type="ARBA" id="ARBA00023267"/>
    </source>
</evidence>
<dbReference type="EMBL" id="CAUYUJ010001145">
    <property type="protein sequence ID" value="CAK0794457.1"/>
    <property type="molecule type" value="Genomic_DNA"/>
</dbReference>
<evidence type="ECO:0000256" key="1">
    <source>
        <dbReference type="ARBA" id="ARBA00022598"/>
    </source>
</evidence>
<keyword evidence="4" id="KW-0092">Biotin</keyword>
<keyword evidence="3" id="KW-0067">ATP-binding</keyword>
<sequence>APAFRLPAVRRPSAPSASLACSAWMEAGGDREGGGEPAAPGAAKRLARLLGHLTRAGSRPHAAAAYDGRPGAPRAGGRLGACGVAAASLPFSKVLIANRGEIAVRIARGCQEAGLETVGIYAKEDAGSLHVRRVDQAVEVESSSPGPIAPYLDIASIVEAAKRSGAGAVHPGYGFLSESADFAQ</sequence>
<name>A0ABN9PN27_9DINO</name>
<proteinExistence type="predicted"/>
<gene>
    <name evidence="6" type="ORF">PCOR1329_LOCUS4436</name>
</gene>
<keyword evidence="7" id="KW-1185">Reference proteome</keyword>
<dbReference type="Pfam" id="PF00289">
    <property type="entry name" value="Biotin_carb_N"/>
    <property type="match status" value="1"/>
</dbReference>
<evidence type="ECO:0000256" key="3">
    <source>
        <dbReference type="ARBA" id="ARBA00022840"/>
    </source>
</evidence>
<reference evidence="6" key="1">
    <citation type="submission" date="2023-10" db="EMBL/GenBank/DDBJ databases">
        <authorList>
            <person name="Chen Y."/>
            <person name="Shah S."/>
            <person name="Dougan E. K."/>
            <person name="Thang M."/>
            <person name="Chan C."/>
        </authorList>
    </citation>
    <scope>NUCLEOTIDE SEQUENCE [LARGE SCALE GENOMIC DNA]</scope>
</reference>
<dbReference type="InterPro" id="IPR011764">
    <property type="entry name" value="Biotin_carboxylation_dom"/>
</dbReference>
<evidence type="ECO:0000313" key="7">
    <source>
        <dbReference type="Proteomes" id="UP001189429"/>
    </source>
</evidence>
<dbReference type="InterPro" id="IPR005481">
    <property type="entry name" value="BC-like_N"/>
</dbReference>
<organism evidence="6 7">
    <name type="scientific">Prorocentrum cordatum</name>
    <dbReference type="NCBI Taxonomy" id="2364126"/>
    <lineage>
        <taxon>Eukaryota</taxon>
        <taxon>Sar</taxon>
        <taxon>Alveolata</taxon>
        <taxon>Dinophyceae</taxon>
        <taxon>Prorocentrales</taxon>
        <taxon>Prorocentraceae</taxon>
        <taxon>Prorocentrum</taxon>
    </lineage>
</organism>
<evidence type="ECO:0000256" key="2">
    <source>
        <dbReference type="ARBA" id="ARBA00022741"/>
    </source>
</evidence>
<dbReference type="PANTHER" id="PTHR18866">
    <property type="entry name" value="CARBOXYLASE:PYRUVATE/ACETYL-COA/PROPIONYL-COA CARBOXYLASE"/>
    <property type="match status" value="1"/>
</dbReference>
<evidence type="ECO:0000259" key="5">
    <source>
        <dbReference type="PROSITE" id="PS50979"/>
    </source>
</evidence>
<accession>A0ABN9PN27</accession>
<dbReference type="PROSITE" id="PS50979">
    <property type="entry name" value="BC"/>
    <property type="match status" value="1"/>
</dbReference>
<keyword evidence="2" id="KW-0547">Nucleotide-binding</keyword>
<protein>
    <recommendedName>
        <fullName evidence="5">Biotin carboxylation domain-containing protein</fullName>
    </recommendedName>
</protein>
<feature type="non-terminal residue" evidence="6">
    <location>
        <position position="184"/>
    </location>
</feature>
<dbReference type="InterPro" id="IPR050856">
    <property type="entry name" value="Biotin_carboxylase_complex"/>
</dbReference>